<proteinExistence type="predicted"/>
<feature type="domain" description="DUF7779" evidence="2">
    <location>
        <begin position="265"/>
        <end position="356"/>
    </location>
</feature>
<dbReference type="Pfam" id="PF13181">
    <property type="entry name" value="TPR_8"/>
    <property type="match status" value="1"/>
</dbReference>
<evidence type="ECO:0000313" key="3">
    <source>
        <dbReference type="EMBL" id="KAK0638516.1"/>
    </source>
</evidence>
<keyword evidence="4" id="KW-1185">Reference proteome</keyword>
<dbReference type="PANTHER" id="PTHR35205">
    <property type="entry name" value="NB-ARC AND TPR DOMAIN PROTEIN"/>
    <property type="match status" value="1"/>
</dbReference>
<dbReference type="GO" id="GO:0043531">
    <property type="term" value="F:ADP binding"/>
    <property type="evidence" value="ECO:0007669"/>
    <property type="project" value="InterPro"/>
</dbReference>
<dbReference type="PROSITE" id="PS50005">
    <property type="entry name" value="TPR"/>
    <property type="match status" value="1"/>
</dbReference>
<evidence type="ECO:0000259" key="2">
    <source>
        <dbReference type="Pfam" id="PF25000"/>
    </source>
</evidence>
<comment type="caution">
    <text evidence="3">The sequence shown here is derived from an EMBL/GenBank/DDBJ whole genome shotgun (WGS) entry which is preliminary data.</text>
</comment>
<dbReference type="InterPro" id="IPR011990">
    <property type="entry name" value="TPR-like_helical_dom_sf"/>
</dbReference>
<dbReference type="Gene3D" id="1.25.40.10">
    <property type="entry name" value="Tetratricopeptide repeat domain"/>
    <property type="match status" value="2"/>
</dbReference>
<dbReference type="Proteomes" id="UP001174936">
    <property type="component" value="Unassembled WGS sequence"/>
</dbReference>
<dbReference type="InterPro" id="IPR056681">
    <property type="entry name" value="DUF7779"/>
</dbReference>
<dbReference type="SUPFAM" id="SSF52540">
    <property type="entry name" value="P-loop containing nucleoside triphosphate hydrolases"/>
    <property type="match status" value="1"/>
</dbReference>
<reference evidence="3" key="1">
    <citation type="submission" date="2023-06" db="EMBL/GenBank/DDBJ databases">
        <title>Genome-scale phylogeny and comparative genomics of the fungal order Sordariales.</title>
        <authorList>
            <consortium name="Lawrence Berkeley National Laboratory"/>
            <person name="Hensen N."/>
            <person name="Bonometti L."/>
            <person name="Westerberg I."/>
            <person name="Brannstrom I.O."/>
            <person name="Guillou S."/>
            <person name="Cros-Aarteil S."/>
            <person name="Calhoun S."/>
            <person name="Haridas S."/>
            <person name="Kuo A."/>
            <person name="Mondo S."/>
            <person name="Pangilinan J."/>
            <person name="Riley R."/>
            <person name="Labutti K."/>
            <person name="Andreopoulos B."/>
            <person name="Lipzen A."/>
            <person name="Chen C."/>
            <person name="Yanf M."/>
            <person name="Daum C."/>
            <person name="Ng V."/>
            <person name="Clum A."/>
            <person name="Steindorff A."/>
            <person name="Ohm R."/>
            <person name="Martin F."/>
            <person name="Silar P."/>
            <person name="Natvig D."/>
            <person name="Lalanne C."/>
            <person name="Gautier V."/>
            <person name="Ament-Velasquez S.L."/>
            <person name="Kruys A."/>
            <person name="Hutchinson M.I."/>
            <person name="Powell A.J."/>
            <person name="Barry K."/>
            <person name="Miller A.N."/>
            <person name="Grigoriev I.V."/>
            <person name="Debuchy R."/>
            <person name="Gladieux P."/>
            <person name="Thoren M.H."/>
            <person name="Johannesson H."/>
        </authorList>
    </citation>
    <scope>NUCLEOTIDE SEQUENCE</scope>
    <source>
        <strain evidence="3">SMH2532-1</strain>
    </source>
</reference>
<feature type="repeat" description="TPR" evidence="1">
    <location>
        <begin position="564"/>
        <end position="597"/>
    </location>
</feature>
<dbReference type="InterPro" id="IPR019734">
    <property type="entry name" value="TPR_rpt"/>
</dbReference>
<evidence type="ECO:0000256" key="1">
    <source>
        <dbReference type="PROSITE-ProRule" id="PRU00339"/>
    </source>
</evidence>
<dbReference type="SUPFAM" id="SSF48452">
    <property type="entry name" value="TPR-like"/>
    <property type="match status" value="2"/>
</dbReference>
<evidence type="ECO:0000313" key="4">
    <source>
        <dbReference type="Proteomes" id="UP001174936"/>
    </source>
</evidence>
<protein>
    <recommendedName>
        <fullName evidence="2">DUF7779 domain-containing protein</fullName>
    </recommendedName>
</protein>
<dbReference type="Pfam" id="PF25000">
    <property type="entry name" value="DUF7779"/>
    <property type="match status" value="1"/>
</dbReference>
<sequence length="781" mass="88822">MSTGWRGAKCYRRSNRHFVGRKGLLRGVHQCLRDGPARSEPVLCLLLGLAGIGKTEAALEYCHIYSQDYDWQFWVASGTHDELFNAFTRLRHWVPQSARVSTDAVGDVINWLETTGDSWIIVFDNVEDWTSLESTYLPKQCSGRSAVMFTSQLTALAPEADHVFQVESLSALEGAQLVERHVHGSLPPTPQEHDAALHISRRFGGFPLFLAHIGGFIRESASSIERHNRAFDVRHSFSWRGQTHATIQYSRPIETVWDFALSESQLCPYARNLVMVMSFLHSEGIPESIVLHSFKKDPASWRIAPGSEEARLLDVRRALHKRSLISIHRTPNQPNDDKFTMQRSLQHAILIQLDEDTALRATIFHQAFSVIRRATPKANIKQIPNPKLWPQFRIVAAHIVTLCRKFTQAAPPIQGTLEFAELLYDGGFSLWERQDYATTEDALLMLSTSLKIMDEVSYHEYGRLRADVRAIMGMCYDRLGPAFYEKALDIRKEARRIRQAINEQEAEDDEVSPTTERLLYNSLNDQGIAEMQRNQFHGAEPLFTECLRKYQRWGSEADHPFEYAKYYHNMGLVRMCQGNFPDAVNFLGKAVELEKLYEGAKSSPLISLFAYHFACVLFHAGDVKSALEKHLEILAQRELHSGRCSEPTLLSCYTVGAMYHHMGDLEKAEQYIKESIDRASSAEGEPWPEYARGRAHMHMAKVMRMRGATDEDVRPFDEVGNEILCKNREFVQPLMPRTNDAMILYDALQPVLHGRYTGQGLVPLLQTMATGSKNNFYAAGQ</sequence>
<name>A0AA39XRT9_9PEZI</name>
<keyword evidence="1" id="KW-0802">TPR repeat</keyword>
<dbReference type="InterPro" id="IPR027417">
    <property type="entry name" value="P-loop_NTPase"/>
</dbReference>
<accession>A0AA39XRT9</accession>
<dbReference type="Gene3D" id="3.40.50.300">
    <property type="entry name" value="P-loop containing nucleotide triphosphate hydrolases"/>
    <property type="match status" value="1"/>
</dbReference>
<organism evidence="3 4">
    <name type="scientific">Cercophora newfieldiana</name>
    <dbReference type="NCBI Taxonomy" id="92897"/>
    <lineage>
        <taxon>Eukaryota</taxon>
        <taxon>Fungi</taxon>
        <taxon>Dikarya</taxon>
        <taxon>Ascomycota</taxon>
        <taxon>Pezizomycotina</taxon>
        <taxon>Sordariomycetes</taxon>
        <taxon>Sordariomycetidae</taxon>
        <taxon>Sordariales</taxon>
        <taxon>Lasiosphaeriaceae</taxon>
        <taxon>Cercophora</taxon>
    </lineage>
</organism>
<dbReference type="AlphaFoldDB" id="A0AA39XRT9"/>
<dbReference type="SMART" id="SM00028">
    <property type="entry name" value="TPR"/>
    <property type="match status" value="3"/>
</dbReference>
<dbReference type="EMBL" id="JAULSV010000007">
    <property type="protein sequence ID" value="KAK0638516.1"/>
    <property type="molecule type" value="Genomic_DNA"/>
</dbReference>
<gene>
    <name evidence="3" type="ORF">B0T16DRAFT_226563</name>
</gene>
<dbReference type="PANTHER" id="PTHR35205:SF1">
    <property type="entry name" value="ZU5 DOMAIN-CONTAINING PROTEIN"/>
    <property type="match status" value="1"/>
</dbReference>